<name>B0RNA7_XANCB</name>
<dbReference type="HOGENOM" id="CLU_057454_1_0_6"/>
<evidence type="ECO:0000256" key="1">
    <source>
        <dbReference type="ARBA" id="ARBA00007227"/>
    </source>
</evidence>
<organism evidence="3 4">
    <name type="scientific">Xanthomonas campestris pv. campestris (strain B100)</name>
    <dbReference type="NCBI Taxonomy" id="509169"/>
    <lineage>
        <taxon>Bacteria</taxon>
        <taxon>Pseudomonadati</taxon>
        <taxon>Pseudomonadota</taxon>
        <taxon>Gammaproteobacteria</taxon>
        <taxon>Lysobacterales</taxon>
        <taxon>Lysobacteraceae</taxon>
        <taxon>Xanthomonas</taxon>
    </lineage>
</organism>
<dbReference type="PROSITE" id="PS50943">
    <property type="entry name" value="HTH_CROC1"/>
    <property type="match status" value="1"/>
</dbReference>
<dbReference type="InterPro" id="IPR001387">
    <property type="entry name" value="Cro/C1-type_HTH"/>
</dbReference>
<evidence type="ECO:0000313" key="4">
    <source>
        <dbReference type="Proteomes" id="UP000001188"/>
    </source>
</evidence>
<dbReference type="Pfam" id="PF06114">
    <property type="entry name" value="Peptidase_M78"/>
    <property type="match status" value="1"/>
</dbReference>
<evidence type="ECO:0000259" key="2">
    <source>
        <dbReference type="PROSITE" id="PS50943"/>
    </source>
</evidence>
<comment type="similarity">
    <text evidence="1">Belongs to the short-chain fatty acyl-CoA assimilation regulator (ScfR) family.</text>
</comment>
<sequence>MGSRLKAKIKPEVLHWARETAGYSVASAASALKIKQEVLGGWEAGDDAPSIPKLRQLAELYKRPLAVLYLPKPPMKFMPMRDFRRLPGTAMPVVPPSIIIEERRARQRRELAIELAADLGDTVPEFTLVASLDEDPELVGARLREQLGVTTQKQRGWRDAEGREALRAWIELIEAKGVLVFQSDKFTSEDASGFAIWEPVAPAIVIARKSTPPRRRTFSLLHELAHLLVRASGLSDLEIEGDARRPPEEQRIEVFCNAVAAATLIPRDDLLAQQVVKVHPQDVAEWTDMELVELAKSYGVSQEAILRRLMTFRRTTVRFYQATRQRYFEEWVKFRERQKALPKEKGIPRNMPQEALSTLGRPLVRMLLERYHQDRLSLSEVAGYLGLKVKHIGKVRRPPNFE</sequence>
<dbReference type="Gene3D" id="1.10.10.2910">
    <property type="match status" value="1"/>
</dbReference>
<feature type="domain" description="HTH cro/C1-type" evidence="2">
    <location>
        <begin position="17"/>
        <end position="68"/>
    </location>
</feature>
<dbReference type="SUPFAM" id="SSF47413">
    <property type="entry name" value="lambda repressor-like DNA-binding domains"/>
    <property type="match status" value="1"/>
</dbReference>
<dbReference type="PANTHER" id="PTHR43236:SF2">
    <property type="entry name" value="BLL0069 PROTEIN"/>
    <property type="match status" value="1"/>
</dbReference>
<dbReference type="Proteomes" id="UP000001188">
    <property type="component" value="Chromosome"/>
</dbReference>
<proteinExistence type="inferred from homology"/>
<evidence type="ECO:0000313" key="3">
    <source>
        <dbReference type="EMBL" id="CAP49942.1"/>
    </source>
</evidence>
<dbReference type="CDD" id="cd00093">
    <property type="entry name" value="HTH_XRE"/>
    <property type="match status" value="1"/>
</dbReference>
<dbReference type="EMBL" id="AM920689">
    <property type="protein sequence ID" value="CAP49942.1"/>
    <property type="molecule type" value="Genomic_DNA"/>
</dbReference>
<reference evidence="3 4" key="1">
    <citation type="journal article" date="2008" name="J. Biotechnol.">
        <title>The genome of Xanthomonas campestris pv. campestris B100 and its use for the reconstruction of metabolic pathways involved in xanthan biosynthesis.</title>
        <authorList>
            <person name="Vorholter F.J."/>
            <person name="Schneiker S."/>
            <person name="Goesmann A."/>
            <person name="Krause L."/>
            <person name="Bekel T."/>
            <person name="Kaiser O."/>
            <person name="Linke B."/>
            <person name="Patschkowski T."/>
            <person name="Ruckert C."/>
            <person name="Schmid J."/>
            <person name="Sidhu V.K."/>
            <person name="Sieber V."/>
            <person name="Tauch A."/>
            <person name="Watt S.A."/>
            <person name="Weisshaar B."/>
            <person name="Becker A."/>
            <person name="Niehaus K."/>
            <person name="Puhler A."/>
        </authorList>
    </citation>
    <scope>NUCLEOTIDE SEQUENCE [LARGE SCALE GENOMIC DNA]</scope>
    <source>
        <strain evidence="3 4">B100</strain>
    </source>
</reference>
<dbReference type="SMART" id="SM00530">
    <property type="entry name" value="HTH_XRE"/>
    <property type="match status" value="1"/>
</dbReference>
<dbReference type="Pfam" id="PF01381">
    <property type="entry name" value="HTH_3"/>
    <property type="match status" value="1"/>
</dbReference>
<dbReference type="InterPro" id="IPR010359">
    <property type="entry name" value="IrrE_HExxH"/>
</dbReference>
<dbReference type="Gene3D" id="1.10.260.40">
    <property type="entry name" value="lambda repressor-like DNA-binding domains"/>
    <property type="match status" value="1"/>
</dbReference>
<gene>
    <name evidence="3" type="ORF">XCCB100_0607</name>
</gene>
<accession>B0RNA7</accession>
<dbReference type="PANTHER" id="PTHR43236">
    <property type="entry name" value="ANTITOXIN HIGA1"/>
    <property type="match status" value="1"/>
</dbReference>
<dbReference type="InterPro" id="IPR052345">
    <property type="entry name" value="Rad_response_metalloprotease"/>
</dbReference>
<dbReference type="KEGG" id="xca:xcc-b100_0607"/>
<protein>
    <submittedName>
        <fullName evidence="3">Transcriptional regulator, lambda-repressor family</fullName>
    </submittedName>
</protein>
<dbReference type="GO" id="GO:0003677">
    <property type="term" value="F:DNA binding"/>
    <property type="evidence" value="ECO:0007669"/>
    <property type="project" value="InterPro"/>
</dbReference>
<dbReference type="AlphaFoldDB" id="B0RNA7"/>
<dbReference type="InterPro" id="IPR010982">
    <property type="entry name" value="Lambda_DNA-bd_dom_sf"/>
</dbReference>